<protein>
    <recommendedName>
        <fullName evidence="3">Chromosome partitioning protein ParB</fullName>
    </recommendedName>
</protein>
<name>A0A412PIW5_9FIRM</name>
<proteinExistence type="predicted"/>
<evidence type="ECO:0000313" key="1">
    <source>
        <dbReference type="EMBL" id="RGT58121.1"/>
    </source>
</evidence>
<dbReference type="AlphaFoldDB" id="A0A412PIW5"/>
<comment type="caution">
    <text evidence="1">The sequence shown here is derived from an EMBL/GenBank/DDBJ whole genome shotgun (WGS) entry which is preliminary data.</text>
</comment>
<dbReference type="RefSeq" id="WP_118764495.1">
    <property type="nucleotide sequence ID" value="NZ_CABJCF010000001.1"/>
</dbReference>
<dbReference type="SUPFAM" id="SSF110849">
    <property type="entry name" value="ParB/Sulfiredoxin"/>
    <property type="match status" value="1"/>
</dbReference>
<evidence type="ECO:0000313" key="2">
    <source>
        <dbReference type="Proteomes" id="UP000284731"/>
    </source>
</evidence>
<sequence length="135" mass="15685">MSQKKNPDYSLKDLQPSQFYISQAKLSNIQAWFRKDDLSNFKPLPVKVLDGIPILTDGHTRAVSAILAGLESVPLVYEEDELDWNLYRYCVEQCNQKGIHSPYDLVDRVISAHEYEEKWIGWCEQIPSKLQKNQK</sequence>
<dbReference type="InterPro" id="IPR036086">
    <property type="entry name" value="ParB/Sulfiredoxin_sf"/>
</dbReference>
<accession>A0A412PIW5</accession>
<evidence type="ECO:0008006" key="3">
    <source>
        <dbReference type="Google" id="ProtNLM"/>
    </source>
</evidence>
<reference evidence="1 2" key="1">
    <citation type="submission" date="2018-08" db="EMBL/GenBank/DDBJ databases">
        <title>A genome reference for cultivated species of the human gut microbiota.</title>
        <authorList>
            <person name="Zou Y."/>
            <person name="Xue W."/>
            <person name="Luo G."/>
        </authorList>
    </citation>
    <scope>NUCLEOTIDE SEQUENCE [LARGE SCALE GENOMIC DNA]</scope>
    <source>
        <strain evidence="1 2">AF18-46</strain>
    </source>
</reference>
<gene>
    <name evidence="1" type="ORF">DWX20_03515</name>
</gene>
<dbReference type="EMBL" id="QRWX01000001">
    <property type="protein sequence ID" value="RGT58121.1"/>
    <property type="molecule type" value="Genomic_DNA"/>
</dbReference>
<organism evidence="1 2">
    <name type="scientific">Solobacterium moorei</name>
    <dbReference type="NCBI Taxonomy" id="102148"/>
    <lineage>
        <taxon>Bacteria</taxon>
        <taxon>Bacillati</taxon>
        <taxon>Bacillota</taxon>
        <taxon>Erysipelotrichia</taxon>
        <taxon>Erysipelotrichales</taxon>
        <taxon>Erysipelotrichaceae</taxon>
        <taxon>Solobacterium</taxon>
    </lineage>
</organism>
<dbReference type="Proteomes" id="UP000284731">
    <property type="component" value="Unassembled WGS sequence"/>
</dbReference>